<feature type="chain" id="PRO_5010169626" evidence="2">
    <location>
        <begin position="24"/>
        <end position="215"/>
    </location>
</feature>
<evidence type="ECO:0000313" key="4">
    <source>
        <dbReference type="Proteomes" id="UP000182466"/>
    </source>
</evidence>
<dbReference type="NCBIfam" id="TIGR03370">
    <property type="entry name" value="VPLPA-CTERM"/>
    <property type="match status" value="1"/>
</dbReference>
<evidence type="ECO:0000313" key="3">
    <source>
        <dbReference type="EMBL" id="SFU18559.1"/>
    </source>
</evidence>
<dbReference type="STRING" id="999627.SAMN05216236_14310"/>
<gene>
    <name evidence="3" type="ORF">SAMN05216236_14310</name>
</gene>
<reference evidence="3 4" key="1">
    <citation type="submission" date="2016-10" db="EMBL/GenBank/DDBJ databases">
        <authorList>
            <person name="de Groot N.N."/>
        </authorList>
    </citation>
    <scope>NUCLEOTIDE SEQUENCE [LARGE SCALE GENOMIC DNA]</scope>
    <source>
        <strain evidence="3 4">CGMCC 1.10959</strain>
    </source>
</reference>
<dbReference type="Proteomes" id="UP000182466">
    <property type="component" value="Unassembled WGS sequence"/>
</dbReference>
<keyword evidence="2" id="KW-0732">Signal</keyword>
<organism evidence="3 4">
    <name type="scientific">Sedimentitalea nanhaiensis</name>
    <dbReference type="NCBI Taxonomy" id="999627"/>
    <lineage>
        <taxon>Bacteria</taxon>
        <taxon>Pseudomonadati</taxon>
        <taxon>Pseudomonadota</taxon>
        <taxon>Alphaproteobacteria</taxon>
        <taxon>Rhodobacterales</taxon>
        <taxon>Paracoccaceae</taxon>
        <taxon>Sedimentitalea</taxon>
    </lineage>
</organism>
<name>A0A1I7E3R4_9RHOB</name>
<keyword evidence="1" id="KW-0812">Transmembrane</keyword>
<sequence length="215" mass="21776">MINKIKLLGLAAAVALAPTLSSALTLTIDDMSTVGVDQTVIGATMANFSGTAGGFDIQIASGGISTSGNAYTLNTSSIQVLGVGSLQISAEQTNLTGFSGPDLSLIGSGTVSDIGLTVTVEHFINTGSGYQTVGNVLNFAAASGPVNLSDITYDTVAMSPMFDLKSVFTIVTDANYQSANVNSTLRVTPVPLPAGGILLLTALGGMGIARRRKKA</sequence>
<protein>
    <submittedName>
        <fullName evidence="3">VPLPA-CTERM protein sorting domain-containing protein</fullName>
    </submittedName>
</protein>
<keyword evidence="1" id="KW-0472">Membrane</keyword>
<evidence type="ECO:0000256" key="1">
    <source>
        <dbReference type="SAM" id="Phobius"/>
    </source>
</evidence>
<keyword evidence="1" id="KW-1133">Transmembrane helix</keyword>
<keyword evidence="4" id="KW-1185">Reference proteome</keyword>
<accession>A0A1I7E3R4</accession>
<dbReference type="EMBL" id="FPAW01000043">
    <property type="protein sequence ID" value="SFU18559.1"/>
    <property type="molecule type" value="Genomic_DNA"/>
</dbReference>
<dbReference type="RefSeq" id="WP_027262322.1">
    <property type="nucleotide sequence ID" value="NZ_FPAW01000043.1"/>
</dbReference>
<dbReference type="InterPro" id="IPR022472">
    <property type="entry name" value="VPLPA-CTERM"/>
</dbReference>
<dbReference type="AlphaFoldDB" id="A0A1I7E3R4"/>
<feature type="transmembrane region" description="Helical" evidence="1">
    <location>
        <begin position="190"/>
        <end position="209"/>
    </location>
</feature>
<evidence type="ECO:0000256" key="2">
    <source>
        <dbReference type="SAM" id="SignalP"/>
    </source>
</evidence>
<feature type="signal peptide" evidence="2">
    <location>
        <begin position="1"/>
        <end position="23"/>
    </location>
</feature>
<proteinExistence type="predicted"/>